<dbReference type="OrthoDB" id="9796020at2"/>
<name>A0A1M7ZPF0_9HYPH</name>
<evidence type="ECO:0000256" key="2">
    <source>
        <dbReference type="ARBA" id="ARBA00022801"/>
    </source>
</evidence>
<gene>
    <name evidence="4" type="ORF">SAMN02745172_03351</name>
</gene>
<organism evidence="4 5">
    <name type="scientific">Pseudoxanthobacter soli DSM 19599</name>
    <dbReference type="NCBI Taxonomy" id="1123029"/>
    <lineage>
        <taxon>Bacteria</taxon>
        <taxon>Pseudomonadati</taxon>
        <taxon>Pseudomonadota</taxon>
        <taxon>Alphaproteobacteria</taxon>
        <taxon>Hyphomicrobiales</taxon>
        <taxon>Segnochrobactraceae</taxon>
        <taxon>Pseudoxanthobacter</taxon>
    </lineage>
</organism>
<dbReference type="STRING" id="1123029.SAMN02745172_03351"/>
<dbReference type="SUPFAM" id="SSF51338">
    <property type="entry name" value="Composite domain of metallo-dependent hydrolases"/>
    <property type="match status" value="1"/>
</dbReference>
<evidence type="ECO:0000313" key="5">
    <source>
        <dbReference type="Proteomes" id="UP000186406"/>
    </source>
</evidence>
<dbReference type="AlphaFoldDB" id="A0A1M7ZPF0"/>
<dbReference type="InterPro" id="IPR011059">
    <property type="entry name" value="Metal-dep_hydrolase_composite"/>
</dbReference>
<dbReference type="InterPro" id="IPR032466">
    <property type="entry name" value="Metal_Hydrolase"/>
</dbReference>
<dbReference type="RefSeq" id="WP_073630800.1">
    <property type="nucleotide sequence ID" value="NZ_FRXO01000007.1"/>
</dbReference>
<dbReference type="Pfam" id="PF01979">
    <property type="entry name" value="Amidohydro_1"/>
    <property type="match status" value="1"/>
</dbReference>
<dbReference type="PANTHER" id="PTHR43794">
    <property type="entry name" value="AMINOHYDROLASE SSNA-RELATED"/>
    <property type="match status" value="1"/>
</dbReference>
<dbReference type="Proteomes" id="UP000186406">
    <property type="component" value="Unassembled WGS sequence"/>
</dbReference>
<dbReference type="InterPro" id="IPR050287">
    <property type="entry name" value="MTA/SAH_deaminase"/>
</dbReference>
<dbReference type="SUPFAM" id="SSF51556">
    <property type="entry name" value="Metallo-dependent hydrolases"/>
    <property type="match status" value="1"/>
</dbReference>
<protein>
    <submittedName>
        <fullName evidence="4">Amidohydrolase family protein</fullName>
    </submittedName>
</protein>
<evidence type="ECO:0000256" key="1">
    <source>
        <dbReference type="ARBA" id="ARBA00006745"/>
    </source>
</evidence>
<dbReference type="EMBL" id="FRXO01000007">
    <property type="protein sequence ID" value="SHO66692.1"/>
    <property type="molecule type" value="Genomic_DNA"/>
</dbReference>
<proteinExistence type="inferred from homology"/>
<keyword evidence="2 4" id="KW-0378">Hydrolase</keyword>
<comment type="similarity">
    <text evidence="1">Belongs to the metallo-dependent hydrolases superfamily. ATZ/TRZ family.</text>
</comment>
<accession>A0A1M7ZPF0</accession>
<dbReference type="Gene3D" id="3.20.20.140">
    <property type="entry name" value="Metal-dependent hydrolases"/>
    <property type="match status" value="1"/>
</dbReference>
<evidence type="ECO:0000259" key="3">
    <source>
        <dbReference type="Pfam" id="PF01979"/>
    </source>
</evidence>
<sequence length="458" mass="50192">MRTLIHGGYLITMKDGKADVVTDGAIVIEGDRIAAVGGDIDIAVEKTLADEVIDARGRAILPGFVNTHTHVAGALSKALTEDVPTFGGPFRIALGMHENVITPEDMLLPGMVHAIEMLKTGTTTINECWWNQPQSARIVEATGLRGIVASEIREVDSSRIGFGRYEREWDQSLVEKGVDEAIDLLENWHGKANGRITCRVAPDGPDRLRPETMGRLGELARKYGVGLHTHLCAVPGENEFMLKLWGKKSIPLLRDLGMLGPDFIGAHCVYMDDEDIEIMVETGACMSHTAYLCGKRGYYPPIKKIYDAGMNVALGSDWLSNDMFNVMRAGILIARVLTGGVAIRDAEDVLRMSTYDAAKCLGLLDEVGSLETGKKADVILVDMTTSWVNPLRVQNIVTNLVYNANGGDVTHVFVDGECLVADKQLKKLDERELIAEAQKVAEDVWRRSEYLFAAEGRP</sequence>
<dbReference type="GO" id="GO:0016810">
    <property type="term" value="F:hydrolase activity, acting on carbon-nitrogen (but not peptide) bonds"/>
    <property type="evidence" value="ECO:0007669"/>
    <property type="project" value="InterPro"/>
</dbReference>
<evidence type="ECO:0000313" key="4">
    <source>
        <dbReference type="EMBL" id="SHO66692.1"/>
    </source>
</evidence>
<dbReference type="Gene3D" id="2.30.40.10">
    <property type="entry name" value="Urease, subunit C, domain 1"/>
    <property type="match status" value="1"/>
</dbReference>
<feature type="domain" description="Amidohydrolase-related" evidence="3">
    <location>
        <begin position="60"/>
        <end position="417"/>
    </location>
</feature>
<dbReference type="PANTHER" id="PTHR43794:SF11">
    <property type="entry name" value="AMIDOHYDROLASE-RELATED DOMAIN-CONTAINING PROTEIN"/>
    <property type="match status" value="1"/>
</dbReference>
<keyword evidence="5" id="KW-1185">Reference proteome</keyword>
<dbReference type="InterPro" id="IPR006680">
    <property type="entry name" value="Amidohydro-rel"/>
</dbReference>
<reference evidence="4 5" key="1">
    <citation type="submission" date="2016-12" db="EMBL/GenBank/DDBJ databases">
        <authorList>
            <person name="Song W.-J."/>
            <person name="Kurnit D.M."/>
        </authorList>
    </citation>
    <scope>NUCLEOTIDE SEQUENCE [LARGE SCALE GENOMIC DNA]</scope>
    <source>
        <strain evidence="4 5">DSM 19599</strain>
    </source>
</reference>